<dbReference type="Gene3D" id="3.30.930.10">
    <property type="entry name" value="Bira Bifunctional Protein, Domain 2"/>
    <property type="match status" value="1"/>
</dbReference>
<dbReference type="InterPro" id="IPR045864">
    <property type="entry name" value="aa-tRNA-synth_II/BPL/LPL"/>
</dbReference>
<evidence type="ECO:0000256" key="5">
    <source>
        <dbReference type="ARBA" id="ARBA00022741"/>
    </source>
</evidence>
<dbReference type="PROSITE" id="PS50886">
    <property type="entry name" value="TRBD"/>
    <property type="match status" value="1"/>
</dbReference>
<evidence type="ECO:0000256" key="11">
    <source>
        <dbReference type="HAMAP-Rule" id="MF_00252"/>
    </source>
</evidence>
<keyword evidence="4 11" id="KW-0479">Metal-binding</keyword>
<dbReference type="InterPro" id="IPR004495">
    <property type="entry name" value="Met-tRNA-synth_bsu_C"/>
</dbReference>
<dbReference type="GO" id="GO:0140096">
    <property type="term" value="F:catalytic activity, acting on a protein"/>
    <property type="evidence" value="ECO:0007669"/>
    <property type="project" value="UniProtKB-ARBA"/>
</dbReference>
<dbReference type="FunFam" id="2.40.50.140:FF:000024">
    <property type="entry name" value="Lysine--tRNA ligase"/>
    <property type="match status" value="1"/>
</dbReference>
<comment type="subunit">
    <text evidence="11">Homodimer.</text>
</comment>
<comment type="similarity">
    <text evidence="1 11">Belongs to the class-II aminoacyl-tRNA synthetase family.</text>
</comment>
<dbReference type="InterPro" id="IPR002313">
    <property type="entry name" value="Lys-tRNA-ligase_II"/>
</dbReference>
<keyword evidence="7 12" id="KW-0694">RNA-binding</keyword>
<name>A0A1M5ZXE0_BUTFI</name>
<dbReference type="CDD" id="cd02800">
    <property type="entry name" value="tRNA_bind_EcMetRS_like"/>
    <property type="match status" value="1"/>
</dbReference>
<dbReference type="NCBIfam" id="NF001756">
    <property type="entry name" value="PRK00484.1"/>
    <property type="match status" value="1"/>
</dbReference>
<dbReference type="RefSeq" id="WP_073388679.1">
    <property type="nucleotide sequence ID" value="NZ_FQXK01000025.1"/>
</dbReference>
<accession>A0A1M5ZXE0</accession>
<feature type="binding site" evidence="11">
    <location>
        <position position="434"/>
    </location>
    <ligand>
        <name>Mg(2+)</name>
        <dbReference type="ChEBI" id="CHEBI:18420"/>
        <label>1</label>
    </ligand>
</feature>
<keyword evidence="2 12" id="KW-0820">tRNA-binding</keyword>
<dbReference type="Pfam" id="PF01336">
    <property type="entry name" value="tRNA_anti-codon"/>
    <property type="match status" value="1"/>
</dbReference>
<dbReference type="GO" id="GO:0000049">
    <property type="term" value="F:tRNA binding"/>
    <property type="evidence" value="ECO:0007669"/>
    <property type="project" value="UniProtKB-UniRule"/>
</dbReference>
<dbReference type="Gene3D" id="2.40.50.140">
    <property type="entry name" value="Nucleic acid-binding proteins"/>
    <property type="match status" value="2"/>
</dbReference>
<evidence type="ECO:0000256" key="13">
    <source>
        <dbReference type="RuleBase" id="RU000336"/>
    </source>
</evidence>
<keyword evidence="6 11" id="KW-0067">ATP-binding</keyword>
<evidence type="ECO:0000256" key="10">
    <source>
        <dbReference type="ARBA" id="ARBA00048573"/>
    </source>
</evidence>
<evidence type="ECO:0000256" key="14">
    <source>
        <dbReference type="SAM" id="MobiDB-lite"/>
    </source>
</evidence>
<dbReference type="AlphaFoldDB" id="A0A1M5ZXE0"/>
<dbReference type="STRING" id="1121131.SAMN02745229_02809"/>
<evidence type="ECO:0000313" key="17">
    <source>
        <dbReference type="EMBL" id="SHI28945.1"/>
    </source>
</evidence>
<evidence type="ECO:0000259" key="15">
    <source>
        <dbReference type="PROSITE" id="PS50862"/>
    </source>
</evidence>
<dbReference type="GO" id="GO:0004824">
    <property type="term" value="F:lysine-tRNA ligase activity"/>
    <property type="evidence" value="ECO:0007669"/>
    <property type="project" value="UniProtKB-UniRule"/>
</dbReference>
<evidence type="ECO:0000256" key="8">
    <source>
        <dbReference type="ARBA" id="ARBA00022917"/>
    </source>
</evidence>
<sequence length="671" mass="75805">MADNNQQNKGAAPAEEQDVGRLRQVRRDKLKELQDAGKDPFQIVKYDQTHHTQEIRDNVEKLETVLEVGEDGRTITPSRESVPAEKIVSIAGRMMSKRVMGKASFCNIQDRDGRMQVYVSRNDLGDEAYAEFKRMDIGDIVGIKGFVFKTKTGELSVHAFELTLLSKSLMPLPEKFHGLTDTETRYRQRYVDLVMNEEVKETFKKRSAILREIRNFLSGRDFMEVETPMLVENAGGAAARPFITHYNALGEDRKLRISLELYLKRLIVGGMERVYEIGRVFRNEGTDPRHNPEFTLMELYQAYTDYEGMMELTESMFRYLAETVCGTTQITYGDKVIDLGKPFKRLTMSDAVKEYAGVDFETIESAEAAIALAKEKGLEIEPGHDTKGDILNLFFEEFCEDKMIQPTFIMDHPVEISPLTKRKPSDPSKVERFELYINGWEMCNAYSELNDPIDQRERFKAQDALAAAGDEEANHTDEDFLNAMEIGMPPTGGIGYGIDRLCMLLTNAPSIRDVLLWPALKSLDPSARKAAEAAEESTGFFTPNNKIDFSKVNVEPMFEEDVDFETFSKSDFRAVKVKACEAVAKSKKLLQFTLDDGTGKDRTILSGIHAYYEPEELVGKTLIAITNLPPRAMMGIESNGMLLSAVHTEEGEEKLHLLMVDNHIPAGAKLY</sequence>
<keyword evidence="11" id="KW-0963">Cytoplasm</keyword>
<dbReference type="Proteomes" id="UP000184278">
    <property type="component" value="Unassembled WGS sequence"/>
</dbReference>
<dbReference type="CDD" id="cd04322">
    <property type="entry name" value="LysRS_N"/>
    <property type="match status" value="1"/>
</dbReference>
<evidence type="ECO:0000256" key="7">
    <source>
        <dbReference type="ARBA" id="ARBA00022884"/>
    </source>
</evidence>
<dbReference type="CDD" id="cd00775">
    <property type="entry name" value="LysRS_core"/>
    <property type="match status" value="1"/>
</dbReference>
<dbReference type="HAMAP" id="MF_00252">
    <property type="entry name" value="Lys_tRNA_synth_class2"/>
    <property type="match status" value="1"/>
</dbReference>
<dbReference type="SUPFAM" id="SSF55681">
    <property type="entry name" value="Class II aaRS and biotin synthetases"/>
    <property type="match status" value="1"/>
</dbReference>
<feature type="domain" description="TRNA-binding" evidence="16">
    <location>
        <begin position="566"/>
        <end position="671"/>
    </location>
</feature>
<dbReference type="PRINTS" id="PR00982">
    <property type="entry name" value="TRNASYNTHLYS"/>
</dbReference>
<gene>
    <name evidence="11" type="primary">lysS</name>
    <name evidence="17" type="ORF">SAMN02745229_02809</name>
</gene>
<dbReference type="PROSITE" id="PS50862">
    <property type="entry name" value="AA_TRNA_LIGASE_II"/>
    <property type="match status" value="1"/>
</dbReference>
<dbReference type="GO" id="GO:0005829">
    <property type="term" value="C:cytosol"/>
    <property type="evidence" value="ECO:0007669"/>
    <property type="project" value="TreeGrafter"/>
</dbReference>
<dbReference type="SUPFAM" id="SSF50249">
    <property type="entry name" value="Nucleic acid-binding proteins"/>
    <property type="match status" value="2"/>
</dbReference>
<feature type="compositionally biased region" description="Basic and acidic residues" evidence="14">
    <location>
        <begin position="18"/>
        <end position="34"/>
    </location>
</feature>
<dbReference type="NCBIfam" id="TIGR00499">
    <property type="entry name" value="lysS_bact"/>
    <property type="match status" value="1"/>
</dbReference>
<dbReference type="OrthoDB" id="9801152at2"/>
<dbReference type="InterPro" id="IPR012340">
    <property type="entry name" value="NA-bd_OB-fold"/>
</dbReference>
<keyword evidence="3 11" id="KW-0436">Ligase</keyword>
<evidence type="ECO:0000256" key="12">
    <source>
        <dbReference type="PROSITE-ProRule" id="PRU00209"/>
    </source>
</evidence>
<feature type="region of interest" description="Disordered" evidence="14">
    <location>
        <begin position="1"/>
        <end position="34"/>
    </location>
</feature>
<evidence type="ECO:0000259" key="16">
    <source>
        <dbReference type="PROSITE" id="PS50886"/>
    </source>
</evidence>
<dbReference type="Pfam" id="PF00152">
    <property type="entry name" value="tRNA-synt_2"/>
    <property type="match status" value="1"/>
</dbReference>
<dbReference type="InterPro" id="IPR002547">
    <property type="entry name" value="tRNA-bd_dom"/>
</dbReference>
<dbReference type="GeneID" id="89507992"/>
<keyword evidence="5 11" id="KW-0547">Nucleotide-binding</keyword>
<keyword evidence="11 13" id="KW-0460">Magnesium</keyword>
<reference evidence="18" key="1">
    <citation type="submission" date="2016-11" db="EMBL/GenBank/DDBJ databases">
        <authorList>
            <person name="Varghese N."/>
            <person name="Submissions S."/>
        </authorList>
    </citation>
    <scope>NUCLEOTIDE SEQUENCE [LARGE SCALE GENOMIC DNA]</scope>
    <source>
        <strain evidence="18">DSM 3071</strain>
    </source>
</reference>
<evidence type="ECO:0000256" key="6">
    <source>
        <dbReference type="ARBA" id="ARBA00022840"/>
    </source>
</evidence>
<dbReference type="PANTHER" id="PTHR42918:SF15">
    <property type="entry name" value="LYSINE--TRNA LIGASE, CHLOROPLASTIC_MITOCHONDRIAL"/>
    <property type="match status" value="1"/>
</dbReference>
<comment type="subcellular location">
    <subcellularLocation>
        <location evidence="11">Cytoplasm</location>
    </subcellularLocation>
</comment>
<dbReference type="GO" id="GO:0006430">
    <property type="term" value="P:lysyl-tRNA aminoacylation"/>
    <property type="evidence" value="ECO:0007669"/>
    <property type="project" value="UniProtKB-UniRule"/>
</dbReference>
<evidence type="ECO:0000313" key="18">
    <source>
        <dbReference type="Proteomes" id="UP000184278"/>
    </source>
</evidence>
<feature type="binding site" evidence="11">
    <location>
        <position position="441"/>
    </location>
    <ligand>
        <name>Mg(2+)</name>
        <dbReference type="ChEBI" id="CHEBI:18420"/>
        <label>2</label>
    </ligand>
</feature>
<feature type="domain" description="Aminoacyl-transfer RNA synthetases class-II family profile" evidence="15">
    <location>
        <begin position="203"/>
        <end position="518"/>
    </location>
</feature>
<organism evidence="17 18">
    <name type="scientific">Butyrivibrio fibrisolvens DSM 3071</name>
    <dbReference type="NCBI Taxonomy" id="1121131"/>
    <lineage>
        <taxon>Bacteria</taxon>
        <taxon>Bacillati</taxon>
        <taxon>Bacillota</taxon>
        <taxon>Clostridia</taxon>
        <taxon>Lachnospirales</taxon>
        <taxon>Lachnospiraceae</taxon>
        <taxon>Butyrivibrio</taxon>
    </lineage>
</organism>
<evidence type="ECO:0000256" key="2">
    <source>
        <dbReference type="ARBA" id="ARBA00022555"/>
    </source>
</evidence>
<evidence type="ECO:0000256" key="3">
    <source>
        <dbReference type="ARBA" id="ARBA00022598"/>
    </source>
</evidence>
<dbReference type="GO" id="GO:0016740">
    <property type="term" value="F:transferase activity"/>
    <property type="evidence" value="ECO:0007669"/>
    <property type="project" value="UniProtKB-ARBA"/>
</dbReference>
<dbReference type="Pfam" id="PF01588">
    <property type="entry name" value="tRNA_bind"/>
    <property type="match status" value="1"/>
</dbReference>
<comment type="catalytic activity">
    <reaction evidence="10 11 13">
        <text>tRNA(Lys) + L-lysine + ATP = L-lysyl-tRNA(Lys) + AMP + diphosphate</text>
        <dbReference type="Rhea" id="RHEA:20792"/>
        <dbReference type="Rhea" id="RHEA-COMP:9696"/>
        <dbReference type="Rhea" id="RHEA-COMP:9697"/>
        <dbReference type="ChEBI" id="CHEBI:30616"/>
        <dbReference type="ChEBI" id="CHEBI:32551"/>
        <dbReference type="ChEBI" id="CHEBI:33019"/>
        <dbReference type="ChEBI" id="CHEBI:78442"/>
        <dbReference type="ChEBI" id="CHEBI:78529"/>
        <dbReference type="ChEBI" id="CHEBI:456215"/>
        <dbReference type="EC" id="6.1.1.6"/>
    </reaction>
</comment>
<keyword evidence="9 11" id="KW-0030">Aminoacyl-tRNA synthetase</keyword>
<evidence type="ECO:0000256" key="1">
    <source>
        <dbReference type="ARBA" id="ARBA00008226"/>
    </source>
</evidence>
<evidence type="ECO:0000256" key="9">
    <source>
        <dbReference type="ARBA" id="ARBA00023146"/>
    </source>
</evidence>
<feature type="binding site" evidence="11">
    <location>
        <position position="441"/>
    </location>
    <ligand>
        <name>Mg(2+)</name>
        <dbReference type="ChEBI" id="CHEBI:18420"/>
        <label>1</label>
    </ligand>
</feature>
<keyword evidence="18" id="KW-1185">Reference proteome</keyword>
<dbReference type="GO" id="GO:0005524">
    <property type="term" value="F:ATP binding"/>
    <property type="evidence" value="ECO:0007669"/>
    <property type="project" value="UniProtKB-UniRule"/>
</dbReference>
<dbReference type="PANTHER" id="PTHR42918">
    <property type="entry name" value="LYSYL-TRNA SYNTHETASE"/>
    <property type="match status" value="1"/>
</dbReference>
<protein>
    <recommendedName>
        <fullName evidence="11">Lysine--tRNA ligase</fullName>
        <ecNumber evidence="11">6.1.1.6</ecNumber>
    </recommendedName>
    <alternativeName>
        <fullName evidence="11">Lysyl-tRNA synthetase</fullName>
        <shortName evidence="11">LysRS</shortName>
    </alternativeName>
</protein>
<dbReference type="InterPro" id="IPR006195">
    <property type="entry name" value="aa-tRNA-synth_II"/>
</dbReference>
<comment type="cofactor">
    <cofactor evidence="11 13">
        <name>Mg(2+)</name>
        <dbReference type="ChEBI" id="CHEBI:18420"/>
    </cofactor>
    <text evidence="11 13">Binds 3 Mg(2+) ions per subunit.</text>
</comment>
<dbReference type="GO" id="GO:0000287">
    <property type="term" value="F:magnesium ion binding"/>
    <property type="evidence" value="ECO:0007669"/>
    <property type="project" value="UniProtKB-UniRule"/>
</dbReference>
<proteinExistence type="inferred from homology"/>
<dbReference type="EMBL" id="FQXK01000025">
    <property type="protein sequence ID" value="SHI28945.1"/>
    <property type="molecule type" value="Genomic_DNA"/>
</dbReference>
<keyword evidence="8 11" id="KW-0648">Protein biosynthesis</keyword>
<dbReference type="EC" id="6.1.1.6" evidence="11"/>
<dbReference type="InterPro" id="IPR004365">
    <property type="entry name" value="NA-bd_OB_tRNA"/>
</dbReference>
<dbReference type="InterPro" id="IPR018149">
    <property type="entry name" value="Lys-tRNA-synth_II_C"/>
</dbReference>
<dbReference type="InterPro" id="IPR004364">
    <property type="entry name" value="Aa-tRNA-synt_II"/>
</dbReference>
<dbReference type="GO" id="GO:0004825">
    <property type="term" value="F:methionine-tRNA ligase activity"/>
    <property type="evidence" value="ECO:0007669"/>
    <property type="project" value="InterPro"/>
</dbReference>
<dbReference type="GO" id="GO:0006431">
    <property type="term" value="P:methionyl-tRNA aminoacylation"/>
    <property type="evidence" value="ECO:0007669"/>
    <property type="project" value="InterPro"/>
</dbReference>
<dbReference type="InterPro" id="IPR044136">
    <property type="entry name" value="Lys-tRNA-ligase_II_N"/>
</dbReference>
<evidence type="ECO:0000256" key="4">
    <source>
        <dbReference type="ARBA" id="ARBA00022723"/>
    </source>
</evidence>